<keyword evidence="2" id="KW-1185">Reference proteome</keyword>
<proteinExistence type="predicted"/>
<dbReference type="OrthoDB" id="1351981at2"/>
<gene>
    <name evidence="1" type="ORF">DJ568_04165</name>
</gene>
<evidence type="ECO:0000313" key="2">
    <source>
        <dbReference type="Proteomes" id="UP000253209"/>
    </source>
</evidence>
<dbReference type="AlphaFoldDB" id="A0A367GS85"/>
<sequence>MHYAQYRFLFSPPQHVKDKIKEYKQVSIDKIGTFDSMHSTAYISIPFDEGRQKTFVLEPALIRMEKSLNSMPPIKLDIVGFDAFANHVTGYTIYAAFDINDKVKNWIKLLFRSMNMKQQSFKPHITIARNIPEESYRVLWHGL</sequence>
<organism evidence="1 2">
    <name type="scientific">Mucilaginibacter hurinus</name>
    <dbReference type="NCBI Taxonomy" id="2201324"/>
    <lineage>
        <taxon>Bacteria</taxon>
        <taxon>Pseudomonadati</taxon>
        <taxon>Bacteroidota</taxon>
        <taxon>Sphingobacteriia</taxon>
        <taxon>Sphingobacteriales</taxon>
        <taxon>Sphingobacteriaceae</taxon>
        <taxon>Mucilaginibacter</taxon>
    </lineage>
</organism>
<dbReference type="InterPro" id="IPR009097">
    <property type="entry name" value="Cyclic_Pdiesterase"/>
</dbReference>
<name>A0A367GS85_9SPHI</name>
<dbReference type="Gene3D" id="3.90.1140.10">
    <property type="entry name" value="Cyclic phosphodiesterase"/>
    <property type="match status" value="1"/>
</dbReference>
<comment type="caution">
    <text evidence="1">The sequence shown here is derived from an EMBL/GenBank/DDBJ whole genome shotgun (WGS) entry which is preliminary data.</text>
</comment>
<dbReference type="RefSeq" id="WP_114003992.1">
    <property type="nucleotide sequence ID" value="NZ_QGDC01000002.1"/>
</dbReference>
<dbReference type="Proteomes" id="UP000253209">
    <property type="component" value="Unassembled WGS sequence"/>
</dbReference>
<dbReference type="SUPFAM" id="SSF55144">
    <property type="entry name" value="LigT-like"/>
    <property type="match status" value="1"/>
</dbReference>
<reference evidence="1 2" key="1">
    <citation type="submission" date="2018-05" db="EMBL/GenBank/DDBJ databases">
        <title>Mucilaginibacter hurinus sp. nov., isolated from briquette warehouse soil.</title>
        <authorList>
            <person name="Choi L."/>
        </authorList>
    </citation>
    <scope>NUCLEOTIDE SEQUENCE [LARGE SCALE GENOMIC DNA]</scope>
    <source>
        <strain evidence="1 2">ZR32</strain>
    </source>
</reference>
<evidence type="ECO:0000313" key="1">
    <source>
        <dbReference type="EMBL" id="RCH55955.1"/>
    </source>
</evidence>
<accession>A0A367GS85</accession>
<dbReference type="EMBL" id="QGDC01000002">
    <property type="protein sequence ID" value="RCH55955.1"/>
    <property type="molecule type" value="Genomic_DNA"/>
</dbReference>
<evidence type="ECO:0008006" key="3">
    <source>
        <dbReference type="Google" id="ProtNLM"/>
    </source>
</evidence>
<protein>
    <recommendedName>
        <fullName evidence="3">2'-5' RNA ligase family protein</fullName>
    </recommendedName>
</protein>